<gene>
    <name evidence="2" type="ORF">Q9R02_07105</name>
</gene>
<evidence type="ECO:0000313" key="3">
    <source>
        <dbReference type="Proteomes" id="UP001232725"/>
    </source>
</evidence>
<feature type="domain" description="HTH cro/C1-type" evidence="1">
    <location>
        <begin position="18"/>
        <end position="81"/>
    </location>
</feature>
<keyword evidence="3" id="KW-1185">Reference proteome</keyword>
<dbReference type="Gene3D" id="1.10.260.40">
    <property type="entry name" value="lambda repressor-like DNA-binding domains"/>
    <property type="match status" value="1"/>
</dbReference>
<accession>A0ABT9IMU0</accession>
<reference evidence="2 3" key="1">
    <citation type="submission" date="2023-08" db="EMBL/GenBank/DDBJ databases">
        <title>Arthrobacter horti sp. nov., isolated from forest soil.</title>
        <authorList>
            <person name="Park M."/>
        </authorList>
    </citation>
    <scope>NUCLEOTIDE SEQUENCE [LARGE SCALE GENOMIC DNA]</scope>
    <source>
        <strain evidence="2 3">YJM1</strain>
    </source>
</reference>
<organism evidence="2 3">
    <name type="scientific">Arthrobacter horti</name>
    <dbReference type="NCBI Taxonomy" id="3068273"/>
    <lineage>
        <taxon>Bacteria</taxon>
        <taxon>Bacillati</taxon>
        <taxon>Actinomycetota</taxon>
        <taxon>Actinomycetes</taxon>
        <taxon>Micrococcales</taxon>
        <taxon>Micrococcaceae</taxon>
        <taxon>Arthrobacter</taxon>
    </lineage>
</organism>
<evidence type="ECO:0000259" key="1">
    <source>
        <dbReference type="PROSITE" id="PS50943"/>
    </source>
</evidence>
<dbReference type="InterPro" id="IPR001387">
    <property type="entry name" value="Cro/C1-type_HTH"/>
</dbReference>
<dbReference type="RefSeq" id="WP_305995960.1">
    <property type="nucleotide sequence ID" value="NZ_JAVALS010000003.1"/>
</dbReference>
<comment type="caution">
    <text evidence="2">The sequence shown here is derived from an EMBL/GenBank/DDBJ whole genome shotgun (WGS) entry which is preliminary data.</text>
</comment>
<proteinExistence type="predicted"/>
<name>A0ABT9IMU0_9MICC</name>
<dbReference type="CDD" id="cd00093">
    <property type="entry name" value="HTH_XRE"/>
    <property type="match status" value="1"/>
</dbReference>
<dbReference type="PROSITE" id="PS50943">
    <property type="entry name" value="HTH_CROC1"/>
    <property type="match status" value="1"/>
</dbReference>
<sequence>MSESEAPEIDVPAESVMLKAAYKKSGLTVADLAAATGLSVGTIHIALSGIRYRDGKGKAAVPPDRTLVKLSSVLGIHPDVLRAYDRQRAAELLAEASADEAPTAFQADQEAQASVAGRAALARQVLAAFSTAELQAEIERRSKEAR</sequence>
<protein>
    <submittedName>
        <fullName evidence="2">Helix-turn-helix transcriptional regulator</fullName>
    </submittedName>
</protein>
<dbReference type="InterPro" id="IPR010982">
    <property type="entry name" value="Lambda_DNA-bd_dom_sf"/>
</dbReference>
<dbReference type="SMART" id="SM00530">
    <property type="entry name" value="HTH_XRE"/>
    <property type="match status" value="1"/>
</dbReference>
<evidence type="ECO:0000313" key="2">
    <source>
        <dbReference type="EMBL" id="MDP5226914.1"/>
    </source>
</evidence>
<dbReference type="SUPFAM" id="SSF47413">
    <property type="entry name" value="lambda repressor-like DNA-binding domains"/>
    <property type="match status" value="1"/>
</dbReference>
<dbReference type="Proteomes" id="UP001232725">
    <property type="component" value="Unassembled WGS sequence"/>
</dbReference>
<dbReference type="EMBL" id="JAVALS010000003">
    <property type="protein sequence ID" value="MDP5226914.1"/>
    <property type="molecule type" value="Genomic_DNA"/>
</dbReference>